<dbReference type="EMBL" id="PVZG01000012">
    <property type="protein sequence ID" value="PRY25766.1"/>
    <property type="molecule type" value="Genomic_DNA"/>
</dbReference>
<dbReference type="PANTHER" id="PTHR43048:SF3">
    <property type="entry name" value="METHYLMALONYL-COA EPIMERASE, MITOCHONDRIAL"/>
    <property type="match status" value="1"/>
</dbReference>
<dbReference type="Gene3D" id="3.10.180.10">
    <property type="entry name" value="2,3-Dihydroxybiphenyl 1,2-Dioxygenase, domain 1"/>
    <property type="match status" value="1"/>
</dbReference>
<dbReference type="GO" id="GO:0046872">
    <property type="term" value="F:metal ion binding"/>
    <property type="evidence" value="ECO:0007669"/>
    <property type="project" value="UniProtKB-KW"/>
</dbReference>
<dbReference type="PROSITE" id="PS51819">
    <property type="entry name" value="VOC"/>
    <property type="match status" value="1"/>
</dbReference>
<dbReference type="InterPro" id="IPR037523">
    <property type="entry name" value="VOC_core"/>
</dbReference>
<evidence type="ECO:0000313" key="4">
    <source>
        <dbReference type="Proteomes" id="UP000239209"/>
    </source>
</evidence>
<proteinExistence type="predicted"/>
<evidence type="ECO:0000256" key="1">
    <source>
        <dbReference type="ARBA" id="ARBA00022723"/>
    </source>
</evidence>
<protein>
    <submittedName>
        <fullName evidence="3">Glyoxalase/bleomycin resistance protein/dioxygenase superfamily protein</fullName>
    </submittedName>
</protein>
<name>A0A2T0RX50_9ACTN</name>
<dbReference type="InterPro" id="IPR051785">
    <property type="entry name" value="MMCE/EMCE_epimerase"/>
</dbReference>
<comment type="caution">
    <text evidence="3">The sequence shown here is derived from an EMBL/GenBank/DDBJ whole genome shotgun (WGS) entry which is preliminary data.</text>
</comment>
<dbReference type="Pfam" id="PF13669">
    <property type="entry name" value="Glyoxalase_4"/>
    <property type="match status" value="1"/>
</dbReference>
<evidence type="ECO:0000259" key="2">
    <source>
        <dbReference type="PROSITE" id="PS51819"/>
    </source>
</evidence>
<organism evidence="3 4">
    <name type="scientific">Pseudosporangium ferrugineum</name>
    <dbReference type="NCBI Taxonomy" id="439699"/>
    <lineage>
        <taxon>Bacteria</taxon>
        <taxon>Bacillati</taxon>
        <taxon>Actinomycetota</taxon>
        <taxon>Actinomycetes</taxon>
        <taxon>Micromonosporales</taxon>
        <taxon>Micromonosporaceae</taxon>
        <taxon>Pseudosporangium</taxon>
    </lineage>
</organism>
<keyword evidence="4" id="KW-1185">Reference proteome</keyword>
<dbReference type="RefSeq" id="WP_146164143.1">
    <property type="nucleotide sequence ID" value="NZ_PVZG01000012.1"/>
</dbReference>
<evidence type="ECO:0000313" key="3">
    <source>
        <dbReference type="EMBL" id="PRY25766.1"/>
    </source>
</evidence>
<dbReference type="OrthoDB" id="5240615at2"/>
<sequence length="147" mass="15905">MPIPLPALHHVGVVVPDSAAAAADFERRWGVAAGQPFDLDLPQALFRGVPVDVSARYRFVDTGASQVELIEPLSGQSPYSAFLEERGEGVHHLAYFVERIDAYLDGLREAGEPVDIQFDATIPGRGRFVYLDGLAHGPAIELVEVPS</sequence>
<dbReference type="InterPro" id="IPR029068">
    <property type="entry name" value="Glyas_Bleomycin-R_OHBP_Dase"/>
</dbReference>
<accession>A0A2T0RX50</accession>
<feature type="domain" description="VOC" evidence="2">
    <location>
        <begin position="7"/>
        <end position="145"/>
    </location>
</feature>
<keyword evidence="3" id="KW-0560">Oxidoreductase</keyword>
<dbReference type="GO" id="GO:0004493">
    <property type="term" value="F:methylmalonyl-CoA epimerase activity"/>
    <property type="evidence" value="ECO:0007669"/>
    <property type="project" value="TreeGrafter"/>
</dbReference>
<gene>
    <name evidence="3" type="ORF">CLV70_112132</name>
</gene>
<dbReference type="SUPFAM" id="SSF54593">
    <property type="entry name" value="Glyoxalase/Bleomycin resistance protein/Dihydroxybiphenyl dioxygenase"/>
    <property type="match status" value="1"/>
</dbReference>
<keyword evidence="1" id="KW-0479">Metal-binding</keyword>
<dbReference type="AlphaFoldDB" id="A0A2T0RX50"/>
<dbReference type="GO" id="GO:0051213">
    <property type="term" value="F:dioxygenase activity"/>
    <property type="evidence" value="ECO:0007669"/>
    <property type="project" value="UniProtKB-KW"/>
</dbReference>
<dbReference type="GO" id="GO:0046491">
    <property type="term" value="P:L-methylmalonyl-CoA metabolic process"/>
    <property type="evidence" value="ECO:0007669"/>
    <property type="project" value="TreeGrafter"/>
</dbReference>
<dbReference type="PANTHER" id="PTHR43048">
    <property type="entry name" value="METHYLMALONYL-COA EPIMERASE"/>
    <property type="match status" value="1"/>
</dbReference>
<keyword evidence="3" id="KW-0223">Dioxygenase</keyword>
<reference evidence="3 4" key="1">
    <citation type="submission" date="2018-03" db="EMBL/GenBank/DDBJ databases">
        <title>Genomic Encyclopedia of Archaeal and Bacterial Type Strains, Phase II (KMG-II): from individual species to whole genera.</title>
        <authorList>
            <person name="Goeker M."/>
        </authorList>
    </citation>
    <scope>NUCLEOTIDE SEQUENCE [LARGE SCALE GENOMIC DNA]</scope>
    <source>
        <strain evidence="3 4">DSM 45348</strain>
    </source>
</reference>
<dbReference type="Proteomes" id="UP000239209">
    <property type="component" value="Unassembled WGS sequence"/>
</dbReference>